<feature type="transmembrane region" description="Helical" evidence="5">
    <location>
        <begin position="12"/>
        <end position="31"/>
    </location>
</feature>
<dbReference type="Gene3D" id="1.20.1070.10">
    <property type="entry name" value="Rhodopsin 7-helix transmembrane proteins"/>
    <property type="match status" value="1"/>
</dbReference>
<evidence type="ECO:0000256" key="4">
    <source>
        <dbReference type="ARBA" id="ARBA00023136"/>
    </source>
</evidence>
<feature type="transmembrane region" description="Helical" evidence="5">
    <location>
        <begin position="222"/>
        <end position="240"/>
    </location>
</feature>
<dbReference type="PROSITE" id="PS50262">
    <property type="entry name" value="G_PROTEIN_RECEP_F1_2"/>
    <property type="match status" value="1"/>
</dbReference>
<dbReference type="SUPFAM" id="SSF81321">
    <property type="entry name" value="Family A G protein-coupled receptor-like"/>
    <property type="match status" value="1"/>
</dbReference>
<evidence type="ECO:0000313" key="8">
    <source>
        <dbReference type="Proteomes" id="UP000663828"/>
    </source>
</evidence>
<proteinExistence type="predicted"/>
<name>A0A814LTL6_ADIRI</name>
<feature type="transmembrane region" description="Helical" evidence="5">
    <location>
        <begin position="182"/>
        <end position="201"/>
    </location>
</feature>
<dbReference type="EMBL" id="CAJNOR010001069">
    <property type="protein sequence ID" value="CAF1068500.1"/>
    <property type="molecule type" value="Genomic_DNA"/>
</dbReference>
<keyword evidence="2 5" id="KW-0812">Transmembrane</keyword>
<protein>
    <recommendedName>
        <fullName evidence="6">G-protein coupled receptors family 1 profile domain-containing protein</fullName>
    </recommendedName>
</protein>
<evidence type="ECO:0000256" key="2">
    <source>
        <dbReference type="ARBA" id="ARBA00022692"/>
    </source>
</evidence>
<evidence type="ECO:0000256" key="1">
    <source>
        <dbReference type="ARBA" id="ARBA00004370"/>
    </source>
</evidence>
<dbReference type="Proteomes" id="UP000663828">
    <property type="component" value="Unassembled WGS sequence"/>
</dbReference>
<feature type="transmembrane region" description="Helical" evidence="5">
    <location>
        <begin position="43"/>
        <end position="63"/>
    </location>
</feature>
<accession>A0A814LTL6</accession>
<dbReference type="InterPro" id="IPR017452">
    <property type="entry name" value="GPCR_Rhodpsn_7TM"/>
</dbReference>
<keyword evidence="4 5" id="KW-0472">Membrane</keyword>
<dbReference type="AlphaFoldDB" id="A0A814LTL6"/>
<feature type="transmembrane region" description="Helical" evidence="5">
    <location>
        <begin position="260"/>
        <end position="278"/>
    </location>
</feature>
<evidence type="ECO:0000259" key="6">
    <source>
        <dbReference type="PROSITE" id="PS50262"/>
    </source>
</evidence>
<keyword evidence="3 5" id="KW-1133">Transmembrane helix</keyword>
<dbReference type="GO" id="GO:0016020">
    <property type="term" value="C:membrane"/>
    <property type="evidence" value="ECO:0007669"/>
    <property type="project" value="UniProtKB-SubCell"/>
</dbReference>
<evidence type="ECO:0000313" key="7">
    <source>
        <dbReference type="EMBL" id="CAF1068500.1"/>
    </source>
</evidence>
<evidence type="ECO:0000256" key="3">
    <source>
        <dbReference type="ARBA" id="ARBA00022989"/>
    </source>
</evidence>
<sequence>MPVSYPIRSLLYLIFLIPSVICAIFCLYHFITNRALRNALNNHVVIFILGFGVFLNMTDMIWFVDFYRTRRVPIFTRAFCFTWAYIDYAVFVVITLLVTWASIERHILIFHHNLTATPIKRFFLHYLPLAICVVYPFAYYFVIYFVLPCEIVLKETRIGCGVLDCAQSITAVGVWDSLVHNVVPICMIAIFSLALLARVWYSKYRVHQRIHWRNYRKMAIQLLSITGIYLIIVFPSMVLFTMDAAGVLDPSAYDFYSSTYYFSYFTVLLTPFVSVVALPELRSKLRRMFQFFLSPRCVRSNRVATINPMTRTRTPAIAQVAH</sequence>
<comment type="subcellular location">
    <subcellularLocation>
        <location evidence="1">Membrane</location>
    </subcellularLocation>
</comment>
<reference evidence="7" key="1">
    <citation type="submission" date="2021-02" db="EMBL/GenBank/DDBJ databases">
        <authorList>
            <person name="Nowell W R."/>
        </authorList>
    </citation>
    <scope>NUCLEOTIDE SEQUENCE</scope>
</reference>
<feature type="domain" description="G-protein coupled receptors family 1 profile" evidence="6">
    <location>
        <begin position="8"/>
        <end position="274"/>
    </location>
</feature>
<comment type="caution">
    <text evidence="7">The sequence shown here is derived from an EMBL/GenBank/DDBJ whole genome shotgun (WGS) entry which is preliminary data.</text>
</comment>
<organism evidence="7 8">
    <name type="scientific">Adineta ricciae</name>
    <name type="common">Rotifer</name>
    <dbReference type="NCBI Taxonomy" id="249248"/>
    <lineage>
        <taxon>Eukaryota</taxon>
        <taxon>Metazoa</taxon>
        <taxon>Spiralia</taxon>
        <taxon>Gnathifera</taxon>
        <taxon>Rotifera</taxon>
        <taxon>Eurotatoria</taxon>
        <taxon>Bdelloidea</taxon>
        <taxon>Adinetida</taxon>
        <taxon>Adinetidae</taxon>
        <taxon>Adineta</taxon>
    </lineage>
</organism>
<gene>
    <name evidence="7" type="ORF">XAT740_LOCUS16676</name>
</gene>
<feature type="transmembrane region" description="Helical" evidence="5">
    <location>
        <begin position="123"/>
        <end position="147"/>
    </location>
</feature>
<feature type="transmembrane region" description="Helical" evidence="5">
    <location>
        <begin position="83"/>
        <end position="103"/>
    </location>
</feature>
<keyword evidence="8" id="KW-1185">Reference proteome</keyword>
<evidence type="ECO:0000256" key="5">
    <source>
        <dbReference type="SAM" id="Phobius"/>
    </source>
</evidence>